<dbReference type="OrthoDB" id="1935113at2759"/>
<organism evidence="1 2">
    <name type="scientific">Gossypium australe</name>
    <dbReference type="NCBI Taxonomy" id="47621"/>
    <lineage>
        <taxon>Eukaryota</taxon>
        <taxon>Viridiplantae</taxon>
        <taxon>Streptophyta</taxon>
        <taxon>Embryophyta</taxon>
        <taxon>Tracheophyta</taxon>
        <taxon>Spermatophyta</taxon>
        <taxon>Magnoliopsida</taxon>
        <taxon>eudicotyledons</taxon>
        <taxon>Gunneridae</taxon>
        <taxon>Pentapetalae</taxon>
        <taxon>rosids</taxon>
        <taxon>malvids</taxon>
        <taxon>Malvales</taxon>
        <taxon>Malvaceae</taxon>
        <taxon>Malvoideae</taxon>
        <taxon>Gossypium</taxon>
    </lineage>
</organism>
<dbReference type="InterPro" id="IPR039537">
    <property type="entry name" value="Retrotran_Ty1/copia-like"/>
</dbReference>
<dbReference type="AlphaFoldDB" id="A0A5B6V0S3"/>
<evidence type="ECO:0000313" key="1">
    <source>
        <dbReference type="EMBL" id="KAA3462654.1"/>
    </source>
</evidence>
<name>A0A5B6V0S3_9ROSI</name>
<sequence>MVRLMLSYSKLSISFCGYVLQMTCYILNDVPTKATSKTPYGLWHDRKLNLNHLKIWGCSIHVLDKYVRKLDSWTKLRMFVGYPKGKNGGLFYNLKEQKR</sequence>
<comment type="caution">
    <text evidence="1">The sequence shown here is derived from an EMBL/GenBank/DDBJ whole genome shotgun (WGS) entry which is preliminary data.</text>
</comment>
<dbReference type="PANTHER" id="PTHR42648:SF28">
    <property type="entry name" value="TRANSPOSON-ENCODED PROTEIN WITH RIBONUCLEASE H-LIKE AND RETROVIRUS ZINC FINGER-LIKE DOMAINS"/>
    <property type="match status" value="1"/>
</dbReference>
<dbReference type="PANTHER" id="PTHR42648">
    <property type="entry name" value="TRANSPOSASE, PUTATIVE-RELATED"/>
    <property type="match status" value="1"/>
</dbReference>
<dbReference type="Proteomes" id="UP000325315">
    <property type="component" value="Unassembled WGS sequence"/>
</dbReference>
<reference evidence="2" key="1">
    <citation type="journal article" date="2019" name="Plant Biotechnol. J.">
        <title>Genome sequencing of the Australian wild diploid species Gossypium australe highlights disease resistance and delayed gland morphogenesis.</title>
        <authorList>
            <person name="Cai Y."/>
            <person name="Cai X."/>
            <person name="Wang Q."/>
            <person name="Wang P."/>
            <person name="Zhang Y."/>
            <person name="Cai C."/>
            <person name="Xu Y."/>
            <person name="Wang K."/>
            <person name="Zhou Z."/>
            <person name="Wang C."/>
            <person name="Geng S."/>
            <person name="Li B."/>
            <person name="Dong Q."/>
            <person name="Hou Y."/>
            <person name="Wang H."/>
            <person name="Ai P."/>
            <person name="Liu Z."/>
            <person name="Yi F."/>
            <person name="Sun M."/>
            <person name="An G."/>
            <person name="Cheng J."/>
            <person name="Zhang Y."/>
            <person name="Shi Q."/>
            <person name="Xie Y."/>
            <person name="Shi X."/>
            <person name="Chang Y."/>
            <person name="Huang F."/>
            <person name="Chen Y."/>
            <person name="Hong S."/>
            <person name="Mi L."/>
            <person name="Sun Q."/>
            <person name="Zhang L."/>
            <person name="Zhou B."/>
            <person name="Peng R."/>
            <person name="Zhang X."/>
            <person name="Liu F."/>
        </authorList>
    </citation>
    <scope>NUCLEOTIDE SEQUENCE [LARGE SCALE GENOMIC DNA]</scope>
    <source>
        <strain evidence="2">cv. PA1801</strain>
    </source>
</reference>
<evidence type="ECO:0000313" key="2">
    <source>
        <dbReference type="Proteomes" id="UP000325315"/>
    </source>
</evidence>
<proteinExistence type="predicted"/>
<keyword evidence="2" id="KW-1185">Reference proteome</keyword>
<accession>A0A5B6V0S3</accession>
<gene>
    <name evidence="1" type="ORF">EPI10_029121</name>
</gene>
<protein>
    <submittedName>
        <fullName evidence="1">Gag/pol protein</fullName>
    </submittedName>
</protein>
<dbReference type="EMBL" id="SMMG02000009">
    <property type="protein sequence ID" value="KAA3462654.1"/>
    <property type="molecule type" value="Genomic_DNA"/>
</dbReference>